<organism evidence="2 4">
    <name type="scientific">Streptomyces platensis</name>
    <dbReference type="NCBI Taxonomy" id="58346"/>
    <lineage>
        <taxon>Bacteria</taxon>
        <taxon>Bacillati</taxon>
        <taxon>Actinomycetota</taxon>
        <taxon>Actinomycetes</taxon>
        <taxon>Kitasatosporales</taxon>
        <taxon>Streptomycetaceae</taxon>
        <taxon>Streptomyces</taxon>
    </lineage>
</organism>
<dbReference type="RefSeq" id="WP_085927666.1">
    <property type="nucleotide sequence ID" value="NZ_CP023691.1"/>
</dbReference>
<reference evidence="1 3" key="1">
    <citation type="submission" date="2016-09" db="EMBL/GenBank/DDBJ databases">
        <title>Streptomyces platensis DSM40041, a candidate organism with high potential of specific P450 cytochromes.</title>
        <authorList>
            <person name="Grumaz C."/>
            <person name="Vainshtein Y."/>
            <person name="Kirstahler P."/>
            <person name="Sohn K."/>
        </authorList>
    </citation>
    <scope>NUCLEOTIDE SEQUENCE [LARGE SCALE GENOMIC DNA]</scope>
    <source>
        <strain evidence="1 3">DSM 40041</strain>
    </source>
</reference>
<protein>
    <recommendedName>
        <fullName evidence="5">Ribosomal protein L7/L12 C-terminal domain-containing protein</fullName>
    </recommendedName>
</protein>
<dbReference type="EMBL" id="MIGA01000060">
    <property type="protein sequence ID" value="OSY38300.1"/>
    <property type="molecule type" value="Genomic_DNA"/>
</dbReference>
<evidence type="ECO:0000313" key="1">
    <source>
        <dbReference type="EMBL" id="OSY38300.1"/>
    </source>
</evidence>
<sequence length="139" mass="14661">MEELVVESVRYSAPCVDCGAQLECWGVHGLIGGSLRWDVESVCSACGQATADCGQDLPARLRDRLLADHGPATLRLPNPPVERVTVMRVLRAELSLGLTEAKAVAGQVLAGAYSGTLPEVEALARKLREAGVEAVAARP</sequence>
<dbReference type="EMBL" id="CP023691">
    <property type="protein sequence ID" value="QEV56492.1"/>
    <property type="molecule type" value="Genomic_DNA"/>
</dbReference>
<dbReference type="GeneID" id="90928872"/>
<keyword evidence="3" id="KW-1185">Reference proteome</keyword>
<dbReference type="Proteomes" id="UP000194225">
    <property type="component" value="Unassembled WGS sequence"/>
</dbReference>
<gene>
    <name evidence="1" type="ORF">BG653_06175</name>
    <name evidence="2" type="ORF">CP981_37305</name>
</gene>
<name>A0AAE6TQW1_STRPT</name>
<evidence type="ECO:0008006" key="5">
    <source>
        <dbReference type="Google" id="ProtNLM"/>
    </source>
</evidence>
<evidence type="ECO:0000313" key="4">
    <source>
        <dbReference type="Proteomes" id="UP000325458"/>
    </source>
</evidence>
<dbReference type="AlphaFoldDB" id="A0AAE6TQW1"/>
<dbReference type="KEGG" id="spla:CP981_37305"/>
<accession>A0AAE6TQW1</accession>
<evidence type="ECO:0000313" key="2">
    <source>
        <dbReference type="EMBL" id="QEV56492.1"/>
    </source>
</evidence>
<dbReference type="Proteomes" id="UP000325458">
    <property type="component" value="Chromosome"/>
</dbReference>
<proteinExistence type="predicted"/>
<reference evidence="2 4" key="2">
    <citation type="submission" date="2017-09" db="EMBL/GenBank/DDBJ databases">
        <authorList>
            <person name="Lee N."/>
            <person name="Cho B.-K."/>
        </authorList>
    </citation>
    <scope>NUCLEOTIDE SEQUENCE [LARGE SCALE GENOMIC DNA]</scope>
    <source>
        <strain evidence="2 4">ATCC 23948</strain>
    </source>
</reference>
<evidence type="ECO:0000313" key="3">
    <source>
        <dbReference type="Proteomes" id="UP000194225"/>
    </source>
</evidence>